<protein>
    <submittedName>
        <fullName evidence="1">Uncharacterized protein</fullName>
    </submittedName>
</protein>
<gene>
    <name evidence="1" type="ORF">BpHYR1_022303</name>
</gene>
<evidence type="ECO:0000313" key="2">
    <source>
        <dbReference type="Proteomes" id="UP000276133"/>
    </source>
</evidence>
<proteinExistence type="predicted"/>
<dbReference type="Proteomes" id="UP000276133">
    <property type="component" value="Unassembled WGS sequence"/>
</dbReference>
<reference evidence="1 2" key="1">
    <citation type="journal article" date="2018" name="Sci. Rep.">
        <title>Genomic signatures of local adaptation to the degree of environmental predictability in rotifers.</title>
        <authorList>
            <person name="Franch-Gras L."/>
            <person name="Hahn C."/>
            <person name="Garcia-Roger E.M."/>
            <person name="Carmona M.J."/>
            <person name="Serra M."/>
            <person name="Gomez A."/>
        </authorList>
    </citation>
    <scope>NUCLEOTIDE SEQUENCE [LARGE SCALE GENOMIC DNA]</scope>
    <source>
        <strain evidence="1">HYR1</strain>
    </source>
</reference>
<accession>A0A3M7QFT7</accession>
<feature type="non-terminal residue" evidence="1">
    <location>
        <position position="1"/>
    </location>
</feature>
<keyword evidence="2" id="KW-1185">Reference proteome</keyword>
<name>A0A3M7QFT7_BRAPC</name>
<evidence type="ECO:0000313" key="1">
    <source>
        <dbReference type="EMBL" id="RNA09911.1"/>
    </source>
</evidence>
<organism evidence="1 2">
    <name type="scientific">Brachionus plicatilis</name>
    <name type="common">Marine rotifer</name>
    <name type="synonym">Brachionus muelleri</name>
    <dbReference type="NCBI Taxonomy" id="10195"/>
    <lineage>
        <taxon>Eukaryota</taxon>
        <taxon>Metazoa</taxon>
        <taxon>Spiralia</taxon>
        <taxon>Gnathifera</taxon>
        <taxon>Rotifera</taxon>
        <taxon>Eurotatoria</taxon>
        <taxon>Monogononta</taxon>
        <taxon>Pseudotrocha</taxon>
        <taxon>Ploima</taxon>
        <taxon>Brachionidae</taxon>
        <taxon>Brachionus</taxon>
    </lineage>
</organism>
<sequence>HPHTTRLGQRPVDLCTRNTALLQIRRRLVWLPPPSSFLILGLGPAYGRVMVAYNV</sequence>
<comment type="caution">
    <text evidence="1">The sequence shown here is derived from an EMBL/GenBank/DDBJ whole genome shotgun (WGS) entry which is preliminary data.</text>
</comment>
<dbReference type="EMBL" id="REGN01006342">
    <property type="protein sequence ID" value="RNA09911.1"/>
    <property type="molecule type" value="Genomic_DNA"/>
</dbReference>
<dbReference type="AlphaFoldDB" id="A0A3M7QFT7"/>